<gene>
    <name evidence="2" type="ORF">FE263_12565</name>
</gene>
<dbReference type="EMBL" id="VCDI01000004">
    <property type="protein sequence ID" value="TLU71967.1"/>
    <property type="molecule type" value="Genomic_DNA"/>
</dbReference>
<keyword evidence="1" id="KW-1133">Transmembrane helix</keyword>
<organism evidence="2 3">
    <name type="scientific">Lichenicoccus roseus</name>
    <dbReference type="NCBI Taxonomy" id="2683649"/>
    <lineage>
        <taxon>Bacteria</taxon>
        <taxon>Pseudomonadati</taxon>
        <taxon>Pseudomonadota</taxon>
        <taxon>Alphaproteobacteria</taxon>
        <taxon>Acetobacterales</taxon>
        <taxon>Acetobacteraceae</taxon>
        <taxon>Lichenicoccus</taxon>
    </lineage>
</organism>
<feature type="transmembrane region" description="Helical" evidence="1">
    <location>
        <begin position="42"/>
        <end position="65"/>
    </location>
</feature>
<feature type="transmembrane region" description="Helical" evidence="1">
    <location>
        <begin position="12"/>
        <end position="30"/>
    </location>
</feature>
<keyword evidence="3" id="KW-1185">Reference proteome</keyword>
<comment type="caution">
    <text evidence="2">The sequence shown here is derived from an EMBL/GenBank/DDBJ whole genome shotgun (WGS) entry which is preliminary data.</text>
</comment>
<dbReference type="Pfam" id="PF26314">
    <property type="entry name" value="MptA_B_family"/>
    <property type="match status" value="1"/>
</dbReference>
<evidence type="ECO:0000313" key="2">
    <source>
        <dbReference type="EMBL" id="TLU71967.1"/>
    </source>
</evidence>
<feature type="transmembrane region" description="Helical" evidence="1">
    <location>
        <begin position="323"/>
        <end position="350"/>
    </location>
</feature>
<feature type="transmembrane region" description="Helical" evidence="1">
    <location>
        <begin position="271"/>
        <end position="291"/>
    </location>
</feature>
<feature type="transmembrane region" description="Helical" evidence="1">
    <location>
        <begin position="203"/>
        <end position="236"/>
    </location>
</feature>
<sequence>MTTFSRRDEVLLSVLGLLIVVLILACLGLHRPGADSVGSVALVNGFVALLAAAAVVFLLACGLVLRRVPVAGAEGRTLLIILAIAALMRAGPLLAPPFLSSDLYRYIWDGRVQRAGINPYRFIPADPALAGLRDRTIYPHINRRDYAPTIYPPAAQLLFRGATRISETPLALKCASVLMEILAVACLVAALRHAGLPTARVLLYVWNPLAAWTFAGNGHVDAAAIGCIGIAVMLRLRGLDGWSGAALGIAVLVKFIPAAIVPAFWRGRWRFAIALSATMLLLYVPFLDVGWRHVVGFLGAYGGEEGVRDGSGLWLLAGLARLWALPAVTVPLYLLIAAAGLGILALATGLRPGAATRAGDAISVGARAGSLAAAAFIVLSPHYPWYFPWLGLFAVLAPALSVLWLSVAPLVLYLDPWHEFFLWPSIVYAPAILLAVFDIRAGILPFGNMPPRAGNIPA</sequence>
<name>A0A5R9J636_9PROT</name>
<dbReference type="GO" id="GO:0005886">
    <property type="term" value="C:plasma membrane"/>
    <property type="evidence" value="ECO:0007669"/>
    <property type="project" value="UniProtKB-SubCell"/>
</dbReference>
<reference evidence="2 3" key="1">
    <citation type="submission" date="2019-05" db="EMBL/GenBank/DDBJ databases">
        <authorList>
            <person name="Pankratov T."/>
            <person name="Grouzdev D."/>
        </authorList>
    </citation>
    <scope>NUCLEOTIDE SEQUENCE [LARGE SCALE GENOMIC DNA]</scope>
    <source>
        <strain evidence="2 3">KEBCLARHB70R</strain>
    </source>
</reference>
<keyword evidence="1" id="KW-0472">Membrane</keyword>
<dbReference type="Proteomes" id="UP000305654">
    <property type="component" value="Unassembled WGS sequence"/>
</dbReference>
<proteinExistence type="predicted"/>
<feature type="transmembrane region" description="Helical" evidence="1">
    <location>
        <begin position="421"/>
        <end position="443"/>
    </location>
</feature>
<feature type="transmembrane region" description="Helical" evidence="1">
    <location>
        <begin position="77"/>
        <end position="95"/>
    </location>
</feature>
<feature type="transmembrane region" description="Helical" evidence="1">
    <location>
        <begin position="389"/>
        <end position="414"/>
    </location>
</feature>
<feature type="transmembrane region" description="Helical" evidence="1">
    <location>
        <begin position="362"/>
        <end position="383"/>
    </location>
</feature>
<dbReference type="AlphaFoldDB" id="A0A5R9J636"/>
<protein>
    <submittedName>
        <fullName evidence="2">DUF2029 domain-containing protein</fullName>
    </submittedName>
</protein>
<evidence type="ECO:0000256" key="1">
    <source>
        <dbReference type="SAM" id="Phobius"/>
    </source>
</evidence>
<evidence type="ECO:0000313" key="3">
    <source>
        <dbReference type="Proteomes" id="UP000305654"/>
    </source>
</evidence>
<dbReference type="PROSITE" id="PS51257">
    <property type="entry name" value="PROKAR_LIPOPROTEIN"/>
    <property type="match status" value="1"/>
</dbReference>
<feature type="transmembrane region" description="Helical" evidence="1">
    <location>
        <begin position="170"/>
        <end position="191"/>
    </location>
</feature>
<dbReference type="OrthoDB" id="3362857at2"/>
<accession>A0A5R9J636</accession>
<feature type="transmembrane region" description="Helical" evidence="1">
    <location>
        <begin position="242"/>
        <end position="264"/>
    </location>
</feature>
<dbReference type="GO" id="GO:0016758">
    <property type="term" value="F:hexosyltransferase activity"/>
    <property type="evidence" value="ECO:0007669"/>
    <property type="project" value="InterPro"/>
</dbReference>
<keyword evidence="1" id="KW-0812">Transmembrane</keyword>